<keyword evidence="2" id="KW-1185">Reference proteome</keyword>
<evidence type="ECO:0000313" key="1">
    <source>
        <dbReference type="EMBL" id="WPK13071.1"/>
    </source>
</evidence>
<dbReference type="EMBL" id="CP137624">
    <property type="protein sequence ID" value="WPK13071.1"/>
    <property type="molecule type" value="Genomic_DNA"/>
</dbReference>
<sequence>MRKYVQKMWMIHDTLFLNENEALKVEENEVREKVKAVYVGLDEGVDNDLTQVSSDFFGNWIFKTEKEAQEEVGEFNCD</sequence>
<accession>A0ABZ0S1D0</accession>
<organism evidence="1 2">
    <name type="scientific">Lysinibacillus louembei</name>
    <dbReference type="NCBI Taxonomy" id="1470088"/>
    <lineage>
        <taxon>Bacteria</taxon>
        <taxon>Bacillati</taxon>
        <taxon>Bacillota</taxon>
        <taxon>Bacilli</taxon>
        <taxon>Bacillales</taxon>
        <taxon>Bacillaceae</taxon>
        <taxon>Lysinibacillus</taxon>
    </lineage>
</organism>
<reference evidence="1 2" key="1">
    <citation type="submission" date="2023-09" db="EMBL/GenBank/DDBJ databases">
        <authorList>
            <person name="Page C.A."/>
            <person name="Perez-Diaz I.M."/>
        </authorList>
    </citation>
    <scope>NUCLEOTIDE SEQUENCE [LARGE SCALE GENOMIC DNA]</scope>
    <source>
        <strain evidence="1 2">Ll15</strain>
    </source>
</reference>
<evidence type="ECO:0000313" key="2">
    <source>
        <dbReference type="Proteomes" id="UP001322664"/>
    </source>
</evidence>
<dbReference type="Proteomes" id="UP001322664">
    <property type="component" value="Chromosome"/>
</dbReference>
<gene>
    <name evidence="1" type="ORF">R6U77_05130</name>
</gene>
<protein>
    <submittedName>
        <fullName evidence="1">Uncharacterized protein</fullName>
    </submittedName>
</protein>
<dbReference type="RefSeq" id="WP_319837675.1">
    <property type="nucleotide sequence ID" value="NZ_CP137624.1"/>
</dbReference>
<name>A0ABZ0S1D0_9BACI</name>
<proteinExistence type="predicted"/>